<organism evidence="1 2">
    <name type="scientific">Reticulomyxa filosa</name>
    <dbReference type="NCBI Taxonomy" id="46433"/>
    <lineage>
        <taxon>Eukaryota</taxon>
        <taxon>Sar</taxon>
        <taxon>Rhizaria</taxon>
        <taxon>Retaria</taxon>
        <taxon>Foraminifera</taxon>
        <taxon>Monothalamids</taxon>
        <taxon>Reticulomyxidae</taxon>
        <taxon>Reticulomyxa</taxon>
    </lineage>
</organism>
<accession>X6LYH3</accession>
<evidence type="ECO:0000313" key="1">
    <source>
        <dbReference type="EMBL" id="ETO06684.1"/>
    </source>
</evidence>
<gene>
    <name evidence="1" type="ORF">RFI_30710</name>
</gene>
<dbReference type="EMBL" id="ASPP01026905">
    <property type="protein sequence ID" value="ETO06684.1"/>
    <property type="molecule type" value="Genomic_DNA"/>
</dbReference>
<comment type="caution">
    <text evidence="1">The sequence shown here is derived from an EMBL/GenBank/DDBJ whole genome shotgun (WGS) entry which is preliminary data.</text>
</comment>
<keyword evidence="2" id="KW-1185">Reference proteome</keyword>
<proteinExistence type="predicted"/>
<name>X6LYH3_RETFI</name>
<evidence type="ECO:0000313" key="2">
    <source>
        <dbReference type="Proteomes" id="UP000023152"/>
    </source>
</evidence>
<protein>
    <submittedName>
        <fullName evidence="1">Uncharacterized protein</fullName>
    </submittedName>
</protein>
<sequence length="386" mass="44610">MSKSNDFKKLKRVELFYCLGLWDTLFTSAPEIETVIFKFNKSNQDTDRYLLCLPQNESILFNYSEQFNTSATKLQYLQLEDTGVNGDYFVVRAEVLQQMLKCTPNLRKLALGIAVFQTKSVNTTTFLQFRSKNINACSNNVNRLCVNNSLNTNQKSAIENEIESQLSVKTNDENVDTSNFNESKKKIFADTEVDKILKSRAQWSTMHHNCHVSLTANFRLTHTVFPFALSRDNILVVHNLPLWCAVLQSTYVEHICLRYLNKTALRNNDWNSILTNHFLGNPPIIHLTEEMEQQIEICRLAFINTCNFRQKNGLPPLRLSVEGFEVKNSENNTAAMLPQLLEAIFSFFGEENIQFKNFNKNFHNLNILFVIELMLAQCTKKMNKQK</sequence>
<dbReference type="AlphaFoldDB" id="X6LYH3"/>
<reference evidence="1 2" key="1">
    <citation type="journal article" date="2013" name="Curr. Biol.">
        <title>The Genome of the Foraminiferan Reticulomyxa filosa.</title>
        <authorList>
            <person name="Glockner G."/>
            <person name="Hulsmann N."/>
            <person name="Schleicher M."/>
            <person name="Noegel A.A."/>
            <person name="Eichinger L."/>
            <person name="Gallinger C."/>
            <person name="Pawlowski J."/>
            <person name="Sierra R."/>
            <person name="Euteneuer U."/>
            <person name="Pillet L."/>
            <person name="Moustafa A."/>
            <person name="Platzer M."/>
            <person name="Groth M."/>
            <person name="Szafranski K."/>
            <person name="Schliwa M."/>
        </authorList>
    </citation>
    <scope>NUCLEOTIDE SEQUENCE [LARGE SCALE GENOMIC DNA]</scope>
</reference>
<dbReference type="Proteomes" id="UP000023152">
    <property type="component" value="Unassembled WGS sequence"/>
</dbReference>